<gene>
    <name evidence="1" type="ORF">PR018_08395</name>
</gene>
<evidence type="ECO:0008006" key="3">
    <source>
        <dbReference type="Google" id="ProtNLM"/>
    </source>
</evidence>
<reference evidence="1" key="1">
    <citation type="journal article" date="2019" name="Phytopathology">
        <title>A Novel Group of Rhizobium tumorigenes-Like Agrobacteria Associated with Crown Gall Disease of Rhododendron and Blueberry.</title>
        <authorList>
            <person name="Kuzmanovic N."/>
            <person name="Behrens P."/>
            <person name="Idczak E."/>
            <person name="Wagner S."/>
            <person name="Gotz M."/>
            <person name="Sproer C."/>
            <person name="Bunk B."/>
            <person name="Overmann J."/>
            <person name="Smalla K."/>
        </authorList>
    </citation>
    <scope>NUCLEOTIDE SEQUENCE</scope>
    <source>
        <strain evidence="1">Rho-6.2</strain>
    </source>
</reference>
<name>A0ABY8IMX5_9HYPH</name>
<sequence>MFAVRRDDLQRVAQAKINDAQLLLAHRRASNAYYLAGYAVEIGLKACIAKQISAETIPELNFVRSIYDHDLQKLIRVAGLSAELKQAQDANKDFAVNWAIVCEWKPDDRYGLKDLGTAQVMIAAVMDETGGVLPWIRERW</sequence>
<keyword evidence="2" id="KW-1185">Reference proteome</keyword>
<reference evidence="1" key="2">
    <citation type="journal article" date="2023" name="MicrobiologyOpen">
        <title>Genomics of the tumorigenes clade of the family Rhizobiaceae and description of Rhizobium rhododendri sp. nov.</title>
        <authorList>
            <person name="Kuzmanovic N."/>
            <person name="diCenzo G.C."/>
            <person name="Bunk B."/>
            <person name="Sproeer C."/>
            <person name="Fruehling A."/>
            <person name="Neumann-Schaal M."/>
            <person name="Overmann J."/>
            <person name="Smalla K."/>
        </authorList>
    </citation>
    <scope>NUCLEOTIDE SEQUENCE</scope>
    <source>
        <strain evidence="1">Rho-6.2</strain>
    </source>
</reference>
<dbReference type="Proteomes" id="UP000318939">
    <property type="component" value="Chromosome"/>
</dbReference>
<evidence type="ECO:0000313" key="1">
    <source>
        <dbReference type="EMBL" id="WFS24498.1"/>
    </source>
</evidence>
<protein>
    <recommendedName>
        <fullName evidence="3">HEPN domain-containing protein</fullName>
    </recommendedName>
</protein>
<proteinExistence type="predicted"/>
<evidence type="ECO:0000313" key="2">
    <source>
        <dbReference type="Proteomes" id="UP000318939"/>
    </source>
</evidence>
<dbReference type="RefSeq" id="WP_142829182.1">
    <property type="nucleotide sequence ID" value="NZ_CP117267.1"/>
</dbReference>
<organism evidence="1 2">
    <name type="scientific">Rhizobium rhododendri</name>
    <dbReference type="NCBI Taxonomy" id="2506430"/>
    <lineage>
        <taxon>Bacteria</taxon>
        <taxon>Pseudomonadati</taxon>
        <taxon>Pseudomonadota</taxon>
        <taxon>Alphaproteobacteria</taxon>
        <taxon>Hyphomicrobiales</taxon>
        <taxon>Rhizobiaceae</taxon>
        <taxon>Rhizobium/Agrobacterium group</taxon>
        <taxon>Rhizobium</taxon>
    </lineage>
</organism>
<accession>A0ABY8IMX5</accession>
<dbReference type="EMBL" id="CP117267">
    <property type="protein sequence ID" value="WFS24498.1"/>
    <property type="molecule type" value="Genomic_DNA"/>
</dbReference>